<accession>A0A842I7Q7</accession>
<name>A0A842I7Q7_9RHOB</name>
<keyword evidence="3" id="KW-1185">Reference proteome</keyword>
<keyword evidence="1" id="KW-0732">Signal</keyword>
<evidence type="ECO:0000313" key="3">
    <source>
        <dbReference type="Proteomes" id="UP000555411"/>
    </source>
</evidence>
<evidence type="ECO:0000256" key="1">
    <source>
        <dbReference type="SAM" id="SignalP"/>
    </source>
</evidence>
<dbReference type="Proteomes" id="UP000555411">
    <property type="component" value="Unassembled WGS sequence"/>
</dbReference>
<comment type="caution">
    <text evidence="2">The sequence shown here is derived from an EMBL/GenBank/DDBJ whole genome shotgun (WGS) entry which is preliminary data.</text>
</comment>
<reference evidence="2 3" key="1">
    <citation type="journal article" date="2017" name="Int. J. Syst. Evol. Microbiol.">
        <title>Gemmobacter straminiformis sp. nov., isolated from an artificial fountain.</title>
        <authorList>
            <person name="Kang J.Y."/>
            <person name="Kim M.J."/>
            <person name="Chun J."/>
            <person name="Son K.P."/>
            <person name="Jahng K.Y."/>
        </authorList>
    </citation>
    <scope>NUCLEOTIDE SEQUENCE [LARGE SCALE GENOMIC DNA]</scope>
    <source>
        <strain evidence="2 3">CAM-8</strain>
    </source>
</reference>
<gene>
    <name evidence="2" type="ORF">H7F16_06260</name>
</gene>
<evidence type="ECO:0000313" key="2">
    <source>
        <dbReference type="EMBL" id="MBC2835104.1"/>
    </source>
</evidence>
<sequence length="157" mass="16800">MRFPCVKKPVSFALAIAGRSLAALALVLAFSASAKAMIVTRDMGGSVRERIAQVNDLSANGTEVRIVGTCVSACTLLLGVPTACVAPQARLGFHGPSTRKRGLPLPRDEYERVSAEMASLYPPQIRRWFMTTARKTTGDYILISGRDAIAMGARACD</sequence>
<feature type="signal peptide" evidence="1">
    <location>
        <begin position="1"/>
        <end position="25"/>
    </location>
</feature>
<organism evidence="2 3">
    <name type="scientific">Paragemmobacter straminiformis</name>
    <dbReference type="NCBI Taxonomy" id="2045119"/>
    <lineage>
        <taxon>Bacteria</taxon>
        <taxon>Pseudomonadati</taxon>
        <taxon>Pseudomonadota</taxon>
        <taxon>Alphaproteobacteria</taxon>
        <taxon>Rhodobacterales</taxon>
        <taxon>Paracoccaceae</taxon>
        <taxon>Paragemmobacter</taxon>
    </lineage>
</organism>
<feature type="chain" id="PRO_5032647447" evidence="1">
    <location>
        <begin position="26"/>
        <end position="157"/>
    </location>
</feature>
<proteinExistence type="predicted"/>
<dbReference type="EMBL" id="JACLQD010000002">
    <property type="protein sequence ID" value="MBC2835104.1"/>
    <property type="molecule type" value="Genomic_DNA"/>
</dbReference>
<protein>
    <submittedName>
        <fullName evidence="2">Uncharacterized protein</fullName>
    </submittedName>
</protein>
<dbReference type="AlphaFoldDB" id="A0A842I7Q7"/>